<sequence length="212" mass="24286">MSQKFEQIARLTKSTANFKATYVPLTLIGTSLISFIAWSKLPYGQAFPHLTISEYVPKKSYFHSLILAPLNFQTNGQLLVYGPAMLYTFYQMSTILCNTQFLTFYLINSLICSSFTVYYEKKRSAEYGINLMSPKCVSAITPLSFMTSLMVLKPHLKLLNKPPLPFFLVPTMYGMYEMQEYQNGFINEVCRPTHILAMINGLILGIIFKRFI</sequence>
<reference evidence="2" key="1">
    <citation type="submission" date="2021-01" db="EMBL/GenBank/DDBJ databases">
        <authorList>
            <consortium name="Genoscope - CEA"/>
            <person name="William W."/>
        </authorList>
    </citation>
    <scope>NUCLEOTIDE SEQUENCE</scope>
</reference>
<feature type="transmembrane region" description="Helical" evidence="1">
    <location>
        <begin position="21"/>
        <end position="41"/>
    </location>
</feature>
<evidence type="ECO:0000256" key="1">
    <source>
        <dbReference type="SAM" id="Phobius"/>
    </source>
</evidence>
<gene>
    <name evidence="2" type="ORF">PPRIM_AZ9-3.1.T0050037</name>
</gene>
<protein>
    <submittedName>
        <fullName evidence="2">Uncharacterized protein</fullName>
    </submittedName>
</protein>
<keyword evidence="1" id="KW-0472">Membrane</keyword>
<dbReference type="EMBL" id="CAJJDM010000002">
    <property type="protein sequence ID" value="CAD8043386.1"/>
    <property type="molecule type" value="Genomic_DNA"/>
</dbReference>
<keyword evidence="1" id="KW-0812">Transmembrane</keyword>
<evidence type="ECO:0000313" key="2">
    <source>
        <dbReference type="EMBL" id="CAD8043386.1"/>
    </source>
</evidence>
<comment type="caution">
    <text evidence="2">The sequence shown here is derived from an EMBL/GenBank/DDBJ whole genome shotgun (WGS) entry which is preliminary data.</text>
</comment>
<dbReference type="Proteomes" id="UP000688137">
    <property type="component" value="Unassembled WGS sequence"/>
</dbReference>
<keyword evidence="3" id="KW-1185">Reference proteome</keyword>
<organism evidence="2 3">
    <name type="scientific">Paramecium primaurelia</name>
    <dbReference type="NCBI Taxonomy" id="5886"/>
    <lineage>
        <taxon>Eukaryota</taxon>
        <taxon>Sar</taxon>
        <taxon>Alveolata</taxon>
        <taxon>Ciliophora</taxon>
        <taxon>Intramacronucleata</taxon>
        <taxon>Oligohymenophorea</taxon>
        <taxon>Peniculida</taxon>
        <taxon>Parameciidae</taxon>
        <taxon>Paramecium</taxon>
    </lineage>
</organism>
<keyword evidence="1" id="KW-1133">Transmembrane helix</keyword>
<name>A0A8S1JT93_PARPR</name>
<dbReference type="AlphaFoldDB" id="A0A8S1JT93"/>
<accession>A0A8S1JT93</accession>
<evidence type="ECO:0000313" key="3">
    <source>
        <dbReference type="Proteomes" id="UP000688137"/>
    </source>
</evidence>
<proteinExistence type="predicted"/>